<proteinExistence type="predicted"/>
<evidence type="ECO:0000313" key="3">
    <source>
        <dbReference type="Proteomes" id="UP000279306"/>
    </source>
</evidence>
<sequence>MHYGSLSTKAGVAGISALVALPATWLTGCSIGGDMIAGMDTEVETAPPHAQSTAPLPGVGNSSSKSNALNVTPRQRSYLDGLHEAGVAPSSDLSALSIGSYVCQARAAQQTDEAVWDFVVPLVRDDISDADGSDGVRAETPSADDLHSATADYIRIATDRLC</sequence>
<dbReference type="STRING" id="1791.GCA_001049355_00850"/>
<dbReference type="KEGG" id="mauu:NCTC10437_05405"/>
<dbReference type="AlphaFoldDB" id="A0A3S4S7W6"/>
<feature type="region of interest" description="Disordered" evidence="1">
    <location>
        <begin position="45"/>
        <end position="67"/>
    </location>
</feature>
<dbReference type="RefSeq" id="WP_232786705.1">
    <property type="nucleotide sequence ID" value="NZ_CVQQ01000001.1"/>
</dbReference>
<keyword evidence="3" id="KW-1185">Reference proteome</keyword>
<gene>
    <name evidence="2" type="ORF">NCTC10437_05405</name>
</gene>
<accession>A0A3S4S7W6</accession>
<dbReference type="EMBL" id="LR134356">
    <property type="protein sequence ID" value="VEG58373.1"/>
    <property type="molecule type" value="Genomic_DNA"/>
</dbReference>
<evidence type="ECO:0000256" key="1">
    <source>
        <dbReference type="SAM" id="MobiDB-lite"/>
    </source>
</evidence>
<dbReference type="Proteomes" id="UP000279306">
    <property type="component" value="Chromosome"/>
</dbReference>
<reference evidence="2 3" key="1">
    <citation type="submission" date="2018-12" db="EMBL/GenBank/DDBJ databases">
        <authorList>
            <consortium name="Pathogen Informatics"/>
        </authorList>
    </citation>
    <scope>NUCLEOTIDE SEQUENCE [LARGE SCALE GENOMIC DNA]</scope>
    <source>
        <strain evidence="2 3">NCTC10437</strain>
    </source>
</reference>
<evidence type="ECO:0000313" key="2">
    <source>
        <dbReference type="EMBL" id="VEG58373.1"/>
    </source>
</evidence>
<name>A0A3S4S7W6_MYCAU</name>
<organism evidence="2 3">
    <name type="scientific">Mycolicibacterium aurum</name>
    <name type="common">Mycobacterium aurum</name>
    <dbReference type="NCBI Taxonomy" id="1791"/>
    <lineage>
        <taxon>Bacteria</taxon>
        <taxon>Bacillati</taxon>
        <taxon>Actinomycetota</taxon>
        <taxon>Actinomycetes</taxon>
        <taxon>Mycobacteriales</taxon>
        <taxon>Mycobacteriaceae</taxon>
        <taxon>Mycolicibacterium</taxon>
    </lineage>
</organism>
<protein>
    <recommendedName>
        <fullName evidence="4">DUF732 domain-containing protein</fullName>
    </recommendedName>
</protein>
<feature type="compositionally biased region" description="Polar residues" evidence="1">
    <location>
        <begin position="50"/>
        <end position="67"/>
    </location>
</feature>
<evidence type="ECO:0008006" key="4">
    <source>
        <dbReference type="Google" id="ProtNLM"/>
    </source>
</evidence>